<dbReference type="GO" id="GO:0016787">
    <property type="term" value="F:hydrolase activity"/>
    <property type="evidence" value="ECO:0007669"/>
    <property type="project" value="UniProtKB-KW"/>
</dbReference>
<evidence type="ECO:0000313" key="2">
    <source>
        <dbReference type="EMBL" id="PCH34364.1"/>
    </source>
</evidence>
<dbReference type="PANTHER" id="PTHR17630:SF44">
    <property type="entry name" value="PROTEIN AIM2"/>
    <property type="match status" value="1"/>
</dbReference>
<gene>
    <name evidence="2" type="ORF">WOLCODRAFT_135671</name>
</gene>
<dbReference type="OrthoDB" id="1393670at2759"/>
<dbReference type="InterPro" id="IPR002925">
    <property type="entry name" value="Dienelactn_hydro"/>
</dbReference>
<proteinExistence type="predicted"/>
<dbReference type="Gene3D" id="3.40.50.1820">
    <property type="entry name" value="alpha/beta hydrolase"/>
    <property type="match status" value="1"/>
</dbReference>
<keyword evidence="2" id="KW-0378">Hydrolase</keyword>
<dbReference type="AlphaFoldDB" id="A0A2H3JCF7"/>
<name>A0A2H3JCF7_WOLCO</name>
<dbReference type="STRING" id="742152.A0A2H3JCF7"/>
<keyword evidence="3" id="KW-1185">Reference proteome</keyword>
<dbReference type="Proteomes" id="UP000218811">
    <property type="component" value="Unassembled WGS sequence"/>
</dbReference>
<dbReference type="SUPFAM" id="SSF53474">
    <property type="entry name" value="alpha/beta-Hydrolases"/>
    <property type="match status" value="1"/>
</dbReference>
<organism evidence="2 3">
    <name type="scientific">Wolfiporia cocos (strain MD-104)</name>
    <name type="common">Brown rot fungus</name>
    <dbReference type="NCBI Taxonomy" id="742152"/>
    <lineage>
        <taxon>Eukaryota</taxon>
        <taxon>Fungi</taxon>
        <taxon>Dikarya</taxon>
        <taxon>Basidiomycota</taxon>
        <taxon>Agaricomycotina</taxon>
        <taxon>Agaricomycetes</taxon>
        <taxon>Polyporales</taxon>
        <taxon>Phaeolaceae</taxon>
        <taxon>Wolfiporia</taxon>
    </lineage>
</organism>
<evidence type="ECO:0000313" key="3">
    <source>
        <dbReference type="Proteomes" id="UP000218811"/>
    </source>
</evidence>
<dbReference type="EMBL" id="KB467831">
    <property type="protein sequence ID" value="PCH34364.1"/>
    <property type="molecule type" value="Genomic_DNA"/>
</dbReference>
<dbReference type="OMA" id="DPYQRWV"/>
<dbReference type="InterPro" id="IPR029058">
    <property type="entry name" value="AB_hydrolase_fold"/>
</dbReference>
<dbReference type="Pfam" id="PF01738">
    <property type="entry name" value="DLH"/>
    <property type="match status" value="1"/>
</dbReference>
<protein>
    <submittedName>
        <fullName evidence="2">Alpha/beta-hydrolase</fullName>
    </submittedName>
</protein>
<evidence type="ECO:0000259" key="1">
    <source>
        <dbReference type="Pfam" id="PF01738"/>
    </source>
</evidence>
<dbReference type="PANTHER" id="PTHR17630">
    <property type="entry name" value="DIENELACTONE HYDROLASE"/>
    <property type="match status" value="1"/>
</dbReference>
<accession>A0A2H3JCF7</accession>
<reference evidence="2 3" key="1">
    <citation type="journal article" date="2012" name="Science">
        <title>The Paleozoic origin of enzymatic lignin decomposition reconstructed from 31 fungal genomes.</title>
        <authorList>
            <person name="Floudas D."/>
            <person name="Binder M."/>
            <person name="Riley R."/>
            <person name="Barry K."/>
            <person name="Blanchette R.A."/>
            <person name="Henrissat B."/>
            <person name="Martinez A.T."/>
            <person name="Otillar R."/>
            <person name="Spatafora J.W."/>
            <person name="Yadav J.S."/>
            <person name="Aerts A."/>
            <person name="Benoit I."/>
            <person name="Boyd A."/>
            <person name="Carlson A."/>
            <person name="Copeland A."/>
            <person name="Coutinho P.M."/>
            <person name="de Vries R.P."/>
            <person name="Ferreira P."/>
            <person name="Findley K."/>
            <person name="Foster B."/>
            <person name="Gaskell J."/>
            <person name="Glotzer D."/>
            <person name="Gorecki P."/>
            <person name="Heitman J."/>
            <person name="Hesse C."/>
            <person name="Hori C."/>
            <person name="Igarashi K."/>
            <person name="Jurgens J.A."/>
            <person name="Kallen N."/>
            <person name="Kersten P."/>
            <person name="Kohler A."/>
            <person name="Kuees U."/>
            <person name="Kumar T.K.A."/>
            <person name="Kuo A."/>
            <person name="LaButti K."/>
            <person name="Larrondo L.F."/>
            <person name="Lindquist E."/>
            <person name="Ling A."/>
            <person name="Lombard V."/>
            <person name="Lucas S."/>
            <person name="Lundell T."/>
            <person name="Martin R."/>
            <person name="McLaughlin D.J."/>
            <person name="Morgenstern I."/>
            <person name="Morin E."/>
            <person name="Murat C."/>
            <person name="Nagy L.G."/>
            <person name="Nolan M."/>
            <person name="Ohm R.A."/>
            <person name="Patyshakuliyeva A."/>
            <person name="Rokas A."/>
            <person name="Ruiz-Duenas F.J."/>
            <person name="Sabat G."/>
            <person name="Salamov A."/>
            <person name="Samejima M."/>
            <person name="Schmutz J."/>
            <person name="Slot J.C."/>
            <person name="St John F."/>
            <person name="Stenlid J."/>
            <person name="Sun H."/>
            <person name="Sun S."/>
            <person name="Syed K."/>
            <person name="Tsang A."/>
            <person name="Wiebenga A."/>
            <person name="Young D."/>
            <person name="Pisabarro A."/>
            <person name="Eastwood D.C."/>
            <person name="Martin F."/>
            <person name="Cullen D."/>
            <person name="Grigoriev I.V."/>
            <person name="Hibbett D.S."/>
        </authorList>
    </citation>
    <scope>NUCLEOTIDE SEQUENCE [LARGE SCALE GENOMIC DNA]</scope>
    <source>
        <strain evidence="2 3">MD-104</strain>
    </source>
</reference>
<feature type="domain" description="Dienelactone hydrolase" evidence="1">
    <location>
        <begin position="33"/>
        <end position="249"/>
    </location>
</feature>
<sequence>MATIANSPGQCCLKSVEHTGTARGTTEKIAGVDTYISRPANLGEDRRIILFFADVYGPFFLNSQLIMDYWASHGYLVLALDYFEGDPIQNYLPRVGKDYSIEFDFVPAKMIRAKQLAPPWLEAIREQFGTLQTKWITVGYCFGASFVMDCLATDWIIAGAFAHPAFLKDDHFKSLKQPLLLSCAETDHTFPLEYRRKAEDILVEKKATYHIQVFSGVTHGFALRGNVNDPVAKWAKEQSAEAILSWFNMFCAKAA</sequence>